<keyword evidence="1" id="KW-0472">Membrane</keyword>
<name>A0ABX0C4P5_9PSEU</name>
<keyword evidence="3" id="KW-1185">Reference proteome</keyword>
<organism evidence="2 3">
    <name type="scientific">Amycolatopsis rubida</name>
    <dbReference type="NCBI Taxonomy" id="112413"/>
    <lineage>
        <taxon>Bacteria</taxon>
        <taxon>Bacillati</taxon>
        <taxon>Actinomycetota</taxon>
        <taxon>Actinomycetes</taxon>
        <taxon>Pseudonocardiales</taxon>
        <taxon>Pseudonocardiaceae</taxon>
        <taxon>Amycolatopsis</taxon>
    </lineage>
</organism>
<proteinExistence type="predicted"/>
<reference evidence="2 3" key="1">
    <citation type="submission" date="2020-01" db="EMBL/GenBank/DDBJ databases">
        <title>Insect and environment-associated Actinomycetes.</title>
        <authorList>
            <person name="Currrie C."/>
            <person name="Chevrette M."/>
            <person name="Carlson C."/>
            <person name="Stubbendieck R."/>
            <person name="Wendt-Pienkowski E."/>
        </authorList>
    </citation>
    <scope>NUCLEOTIDE SEQUENCE [LARGE SCALE GENOMIC DNA]</scope>
    <source>
        <strain evidence="2 3">SID8386</strain>
    </source>
</reference>
<sequence length="204" mass="22708">MSNRTMFAAFIFSIAFIVLVDVGIATRRDANWWAAWGSWVGGVGSIAAAAAALWIAQQGWTRTQRETQEREASKFAVWVTTDGSEMPVVMAVNTTALPVYDVEIRTRVGDFSHTFLTGTVSPTFNNGMTIPSASRSLGDSVRINVYQRIGQDAYYEHDEDGEEVITRAAVSESIEVIRKIELSVTFRQGKQRWRAEHDGSLIRL</sequence>
<evidence type="ECO:0000256" key="1">
    <source>
        <dbReference type="SAM" id="Phobius"/>
    </source>
</evidence>
<evidence type="ECO:0000313" key="3">
    <source>
        <dbReference type="Proteomes" id="UP000470404"/>
    </source>
</evidence>
<keyword evidence="1" id="KW-0812">Transmembrane</keyword>
<gene>
    <name evidence="2" type="ORF">G3I59_37945</name>
</gene>
<feature type="transmembrane region" description="Helical" evidence="1">
    <location>
        <begin position="7"/>
        <end position="26"/>
    </location>
</feature>
<dbReference type="Proteomes" id="UP000470404">
    <property type="component" value="Unassembled WGS sequence"/>
</dbReference>
<keyword evidence="1" id="KW-1133">Transmembrane helix</keyword>
<dbReference type="RefSeq" id="WP_157904990.1">
    <property type="nucleotide sequence ID" value="NZ_JAAGNC010000189.1"/>
</dbReference>
<feature type="transmembrane region" description="Helical" evidence="1">
    <location>
        <begin position="32"/>
        <end position="56"/>
    </location>
</feature>
<comment type="caution">
    <text evidence="2">The sequence shown here is derived from an EMBL/GenBank/DDBJ whole genome shotgun (WGS) entry which is preliminary data.</text>
</comment>
<dbReference type="EMBL" id="JAAGNC010000189">
    <property type="protein sequence ID" value="NEC61233.1"/>
    <property type="molecule type" value="Genomic_DNA"/>
</dbReference>
<accession>A0ABX0C4P5</accession>
<evidence type="ECO:0000313" key="2">
    <source>
        <dbReference type="EMBL" id="NEC61233.1"/>
    </source>
</evidence>
<protein>
    <submittedName>
        <fullName evidence="2">Uncharacterized protein</fullName>
    </submittedName>
</protein>